<accession>A0ABU8TTP6</accession>
<feature type="transmembrane region" description="Helical" evidence="1">
    <location>
        <begin position="35"/>
        <end position="58"/>
    </location>
</feature>
<dbReference type="EMBL" id="JAXUHJ010000008">
    <property type="protein sequence ID" value="MEJ8542424.1"/>
    <property type="molecule type" value="Genomic_DNA"/>
</dbReference>
<evidence type="ECO:0000313" key="3">
    <source>
        <dbReference type="Proteomes" id="UP001369247"/>
    </source>
</evidence>
<feature type="transmembrane region" description="Helical" evidence="1">
    <location>
        <begin position="6"/>
        <end position="26"/>
    </location>
</feature>
<reference evidence="2 3" key="1">
    <citation type="submission" date="2023-12" db="EMBL/GenBank/DDBJ databases">
        <title>Phenotypic and Genomic Characterization of Methanothermobacter wolfeii Strain BSEL, a CO2-Capturing Archaeon with Minimal Nutrient Requirements.</title>
        <authorList>
            <person name="Ale Enriquez F."/>
            <person name="Ahring B.K."/>
        </authorList>
    </citation>
    <scope>NUCLEOTIDE SEQUENCE [LARGE SCALE GENOMIC DNA]</scope>
    <source>
        <strain evidence="2 3">BSEL-1</strain>
    </source>
</reference>
<organism evidence="2 3">
    <name type="scientific">Methanothermobacter wolfeii</name>
    <name type="common">Methanobacterium wolfei</name>
    <dbReference type="NCBI Taxonomy" id="145261"/>
    <lineage>
        <taxon>Archaea</taxon>
        <taxon>Methanobacteriati</taxon>
        <taxon>Methanobacteriota</taxon>
        <taxon>Methanomada group</taxon>
        <taxon>Methanobacteria</taxon>
        <taxon>Methanobacteriales</taxon>
        <taxon>Methanobacteriaceae</taxon>
        <taxon>Methanothermobacter</taxon>
    </lineage>
</organism>
<proteinExistence type="predicted"/>
<dbReference type="RefSeq" id="WP_283168664.1">
    <property type="nucleotide sequence ID" value="NZ_JASEII010000001.1"/>
</dbReference>
<keyword evidence="3" id="KW-1185">Reference proteome</keyword>
<evidence type="ECO:0000313" key="2">
    <source>
        <dbReference type="EMBL" id="MEJ8542424.1"/>
    </source>
</evidence>
<name>A0ABU8TTP6_METWO</name>
<evidence type="ECO:0000256" key="1">
    <source>
        <dbReference type="SAM" id="Phobius"/>
    </source>
</evidence>
<protein>
    <submittedName>
        <fullName evidence="2">Uncharacterized protein</fullName>
    </submittedName>
</protein>
<keyword evidence="1" id="KW-1133">Transmembrane helix</keyword>
<dbReference type="Proteomes" id="UP001369247">
    <property type="component" value="Unassembled WGS sequence"/>
</dbReference>
<comment type="caution">
    <text evidence="2">The sequence shown here is derived from an EMBL/GenBank/DDBJ whole genome shotgun (WGS) entry which is preliminary data.</text>
</comment>
<keyword evidence="1" id="KW-0472">Membrane</keyword>
<feature type="transmembrane region" description="Helical" evidence="1">
    <location>
        <begin position="230"/>
        <end position="255"/>
    </location>
</feature>
<sequence>MDTLTVIVMLALFILLLGFIFSAGLMTPVIGKKNIFFVIFIGFIAGVIGGIFLISPVYDELPFIVRNIYMSTSDVNETITADVSAGKDILRFMDELSAQDGVEAVYSEGIFLKTDRFSESRKRIIEDKISLIDPNITSWQVHTNGTIILQVKKGHNPVRTLDTLSEWLMYTGGINTRYSAVHLVVTVRPDKVDSIVSYLQARDVVVTGIKGPAEEKAAAFKAALPDKSNIILFCGFLGMLTGIAGVFIDSIIAFIGKIRGREA</sequence>
<gene>
    <name evidence="2" type="ORF">U2150_02815</name>
</gene>
<keyword evidence="1" id="KW-0812">Transmembrane</keyword>